<protein>
    <submittedName>
        <fullName evidence="1">Uncharacterized protein</fullName>
    </submittedName>
</protein>
<reference evidence="1 2" key="1">
    <citation type="submission" date="2018-09" db="EMBL/GenBank/DDBJ databases">
        <title>Cohnella cavernae sp. nov., isolated from a karst cave.</title>
        <authorList>
            <person name="Zhu H."/>
        </authorList>
    </citation>
    <scope>NUCLEOTIDE SEQUENCE [LARGE SCALE GENOMIC DNA]</scope>
    <source>
        <strain evidence="1 2">K2E09-144</strain>
    </source>
</reference>
<name>A0A398CF92_9BACL</name>
<evidence type="ECO:0000313" key="1">
    <source>
        <dbReference type="EMBL" id="RIE01393.1"/>
    </source>
</evidence>
<evidence type="ECO:0000313" key="2">
    <source>
        <dbReference type="Proteomes" id="UP000266340"/>
    </source>
</evidence>
<accession>A0A398CF92</accession>
<dbReference type="AlphaFoldDB" id="A0A398CF92"/>
<keyword evidence="2" id="KW-1185">Reference proteome</keyword>
<gene>
    <name evidence="1" type="ORF">D3H35_23785</name>
</gene>
<proteinExistence type="predicted"/>
<dbReference type="Proteomes" id="UP000266340">
    <property type="component" value="Unassembled WGS sequence"/>
</dbReference>
<comment type="caution">
    <text evidence="1">The sequence shown here is derived from an EMBL/GenBank/DDBJ whole genome shotgun (WGS) entry which is preliminary data.</text>
</comment>
<sequence length="72" mass="8081">MGAGIAFFSNTHPIPTQSFFDVQRAGADAGLLGIRAYYVKDILATQSHFFKKAIRHRRGAWSRLFLKVRVTA</sequence>
<dbReference type="EMBL" id="QXJM01000040">
    <property type="protein sequence ID" value="RIE01393.1"/>
    <property type="molecule type" value="Genomic_DNA"/>
</dbReference>
<organism evidence="1 2">
    <name type="scientific">Cohnella faecalis</name>
    <dbReference type="NCBI Taxonomy" id="2315694"/>
    <lineage>
        <taxon>Bacteria</taxon>
        <taxon>Bacillati</taxon>
        <taxon>Bacillota</taxon>
        <taxon>Bacilli</taxon>
        <taxon>Bacillales</taxon>
        <taxon>Paenibacillaceae</taxon>
        <taxon>Cohnella</taxon>
    </lineage>
</organism>